<accession>A0A0E9S7R4</accession>
<dbReference type="EMBL" id="GBXM01071999">
    <property type="protein sequence ID" value="JAH36578.1"/>
    <property type="molecule type" value="Transcribed_RNA"/>
</dbReference>
<protein>
    <submittedName>
        <fullName evidence="1">Uncharacterized protein</fullName>
    </submittedName>
</protein>
<proteinExistence type="predicted"/>
<dbReference type="AlphaFoldDB" id="A0A0E9S7R4"/>
<reference evidence="1" key="2">
    <citation type="journal article" date="2015" name="Fish Shellfish Immunol.">
        <title>Early steps in the European eel (Anguilla anguilla)-Vibrio vulnificus interaction in the gills: Role of the RtxA13 toxin.</title>
        <authorList>
            <person name="Callol A."/>
            <person name="Pajuelo D."/>
            <person name="Ebbesson L."/>
            <person name="Teles M."/>
            <person name="MacKenzie S."/>
            <person name="Amaro C."/>
        </authorList>
    </citation>
    <scope>NUCLEOTIDE SEQUENCE</scope>
</reference>
<name>A0A0E9S7R4_ANGAN</name>
<organism evidence="1">
    <name type="scientific">Anguilla anguilla</name>
    <name type="common">European freshwater eel</name>
    <name type="synonym">Muraena anguilla</name>
    <dbReference type="NCBI Taxonomy" id="7936"/>
    <lineage>
        <taxon>Eukaryota</taxon>
        <taxon>Metazoa</taxon>
        <taxon>Chordata</taxon>
        <taxon>Craniata</taxon>
        <taxon>Vertebrata</taxon>
        <taxon>Euteleostomi</taxon>
        <taxon>Actinopterygii</taxon>
        <taxon>Neopterygii</taxon>
        <taxon>Teleostei</taxon>
        <taxon>Anguilliformes</taxon>
        <taxon>Anguillidae</taxon>
        <taxon>Anguilla</taxon>
    </lineage>
</organism>
<evidence type="ECO:0000313" key="1">
    <source>
        <dbReference type="EMBL" id="JAH36578.1"/>
    </source>
</evidence>
<sequence length="16" mass="2063">MFRARRKLRKRFVNAL</sequence>
<reference evidence="1" key="1">
    <citation type="submission" date="2014-11" db="EMBL/GenBank/DDBJ databases">
        <authorList>
            <person name="Amaro Gonzalez C."/>
        </authorList>
    </citation>
    <scope>NUCLEOTIDE SEQUENCE</scope>
</reference>